<gene>
    <name evidence="2" type="ORF">D0Y65_047383</name>
</gene>
<dbReference type="InterPro" id="IPR036312">
    <property type="entry name" value="Bifun_inhib/LTP/seed_sf"/>
</dbReference>
<keyword evidence="3" id="KW-1185">Reference proteome</keyword>
<dbReference type="InterPro" id="IPR039265">
    <property type="entry name" value="DIR1-like"/>
</dbReference>
<dbReference type="AlphaFoldDB" id="A0A445FNG9"/>
<accession>A0A445FNG9</accession>
<dbReference type="Pfam" id="PF00234">
    <property type="entry name" value="Tryp_alpha_amyl"/>
    <property type="match status" value="1"/>
</dbReference>
<feature type="domain" description="Bifunctional inhibitor/plant lipid transfer protein/seed storage helical" evidence="1">
    <location>
        <begin position="97"/>
        <end position="158"/>
    </location>
</feature>
<evidence type="ECO:0000313" key="3">
    <source>
        <dbReference type="Proteomes" id="UP000289340"/>
    </source>
</evidence>
<protein>
    <recommendedName>
        <fullName evidence="1">Bifunctional inhibitor/plant lipid transfer protein/seed storage helical domain-containing protein</fullName>
    </recommendedName>
</protein>
<evidence type="ECO:0000313" key="2">
    <source>
        <dbReference type="EMBL" id="RZB50443.1"/>
    </source>
</evidence>
<dbReference type="EMBL" id="QZWG01000018">
    <property type="protein sequence ID" value="RZB50443.1"/>
    <property type="molecule type" value="Genomic_DNA"/>
</dbReference>
<dbReference type="Gene3D" id="1.10.110.10">
    <property type="entry name" value="Plant lipid-transfer and hydrophobic proteins"/>
    <property type="match status" value="1"/>
</dbReference>
<dbReference type="PANTHER" id="PTHR33122:SF69">
    <property type="entry name" value="LIPID TRANSFER PROTEIN"/>
    <property type="match status" value="1"/>
</dbReference>
<dbReference type="PANTHER" id="PTHR33122">
    <property type="entry name" value="LIPID BINDING PROTEIN-RELATED"/>
    <property type="match status" value="1"/>
</dbReference>
<evidence type="ECO:0000259" key="1">
    <source>
        <dbReference type="Pfam" id="PF00234"/>
    </source>
</evidence>
<dbReference type="InterPro" id="IPR016140">
    <property type="entry name" value="Bifunc_inhib/LTP/seed_store"/>
</dbReference>
<proteinExistence type="predicted"/>
<reference evidence="2 3" key="1">
    <citation type="submission" date="2018-09" db="EMBL/GenBank/DDBJ databases">
        <title>A high-quality reference genome of wild soybean provides a powerful tool to mine soybean genomes.</title>
        <authorList>
            <person name="Xie M."/>
            <person name="Chung C.Y.L."/>
            <person name="Li M.-W."/>
            <person name="Wong F.-L."/>
            <person name="Chan T.-F."/>
            <person name="Lam H.-M."/>
        </authorList>
    </citation>
    <scope>NUCLEOTIDE SEQUENCE [LARGE SCALE GENOMIC DNA]</scope>
    <source>
        <strain evidence="3">cv. W05</strain>
        <tissue evidence="2">Hypocotyl of etiolated seedlings</tissue>
    </source>
</reference>
<dbReference type="Proteomes" id="UP000289340">
    <property type="component" value="Chromosome 18"/>
</dbReference>
<sequence length="161" mass="18091">MQQQHHLFNLVSSIRGLHPLEQKLELLVLPRATIKQRKGTGTGSMLCDAVKMSKFVGVFLLLLITVTVAEYDHSYPEHENEKNGPCGKFSTLRILTHKLRHCEKAARNAWVPVSSQCCNDLVEVSIPCLYAVFSSDAFKRVGVDPRVAITIPHRCHFSNKP</sequence>
<dbReference type="SUPFAM" id="SSF47699">
    <property type="entry name" value="Bifunctional inhibitor/lipid-transfer protein/seed storage 2S albumin"/>
    <property type="match status" value="1"/>
</dbReference>
<organism evidence="2 3">
    <name type="scientific">Glycine soja</name>
    <name type="common">Wild soybean</name>
    <dbReference type="NCBI Taxonomy" id="3848"/>
    <lineage>
        <taxon>Eukaryota</taxon>
        <taxon>Viridiplantae</taxon>
        <taxon>Streptophyta</taxon>
        <taxon>Embryophyta</taxon>
        <taxon>Tracheophyta</taxon>
        <taxon>Spermatophyta</taxon>
        <taxon>Magnoliopsida</taxon>
        <taxon>eudicotyledons</taxon>
        <taxon>Gunneridae</taxon>
        <taxon>Pentapetalae</taxon>
        <taxon>rosids</taxon>
        <taxon>fabids</taxon>
        <taxon>Fabales</taxon>
        <taxon>Fabaceae</taxon>
        <taxon>Papilionoideae</taxon>
        <taxon>50 kb inversion clade</taxon>
        <taxon>NPAAA clade</taxon>
        <taxon>indigoferoid/millettioid clade</taxon>
        <taxon>Phaseoleae</taxon>
        <taxon>Glycine</taxon>
        <taxon>Glycine subgen. Soja</taxon>
    </lineage>
</organism>
<dbReference type="GO" id="GO:0005504">
    <property type="term" value="F:fatty acid binding"/>
    <property type="evidence" value="ECO:0007669"/>
    <property type="project" value="InterPro"/>
</dbReference>
<comment type="caution">
    <text evidence="2">The sequence shown here is derived from an EMBL/GenBank/DDBJ whole genome shotgun (WGS) entry which is preliminary data.</text>
</comment>
<dbReference type="GO" id="GO:0009627">
    <property type="term" value="P:systemic acquired resistance"/>
    <property type="evidence" value="ECO:0007669"/>
    <property type="project" value="InterPro"/>
</dbReference>
<name>A0A445FNG9_GLYSO</name>